<proteinExistence type="predicted"/>
<evidence type="ECO:0000313" key="2">
    <source>
        <dbReference type="EMBL" id="EFC44418.1"/>
    </source>
</evidence>
<dbReference type="Proteomes" id="UP000006671">
    <property type="component" value="Unassembled WGS sequence"/>
</dbReference>
<protein>
    <submittedName>
        <fullName evidence="2">Predicted protein</fullName>
    </submittedName>
</protein>
<dbReference type="RefSeq" id="XP_002677162.1">
    <property type="nucleotide sequence ID" value="XM_002677116.1"/>
</dbReference>
<reference evidence="2 3" key="1">
    <citation type="journal article" date="2010" name="Cell">
        <title>The genome of Naegleria gruberi illuminates early eukaryotic versatility.</title>
        <authorList>
            <person name="Fritz-Laylin L.K."/>
            <person name="Prochnik S.E."/>
            <person name="Ginger M.L."/>
            <person name="Dacks J.B."/>
            <person name="Carpenter M.L."/>
            <person name="Field M.C."/>
            <person name="Kuo A."/>
            <person name="Paredez A."/>
            <person name="Chapman J."/>
            <person name="Pham J."/>
            <person name="Shu S."/>
            <person name="Neupane R."/>
            <person name="Cipriano M."/>
            <person name="Mancuso J."/>
            <person name="Tu H."/>
            <person name="Salamov A."/>
            <person name="Lindquist E."/>
            <person name="Shapiro H."/>
            <person name="Lucas S."/>
            <person name="Grigoriev I.V."/>
            <person name="Cande W.Z."/>
            <person name="Fulton C."/>
            <person name="Rokhsar D.S."/>
            <person name="Dawson S.C."/>
        </authorList>
    </citation>
    <scope>NUCLEOTIDE SEQUENCE [LARGE SCALE GENOMIC DNA]</scope>
    <source>
        <strain evidence="2 3">NEG-M</strain>
    </source>
</reference>
<name>D2VF89_NAEGR</name>
<dbReference type="GO" id="GO:0030144">
    <property type="term" value="F:alpha-1,6-mannosylglycoprotein 6-beta-N-acetylglucosaminyltransferase activity"/>
    <property type="evidence" value="ECO:0007669"/>
    <property type="project" value="InterPro"/>
</dbReference>
<evidence type="ECO:0000313" key="3">
    <source>
        <dbReference type="Proteomes" id="UP000006671"/>
    </source>
</evidence>
<dbReference type="InParanoid" id="D2VF89"/>
<accession>D2VF89</accession>
<evidence type="ECO:0000259" key="1">
    <source>
        <dbReference type="Pfam" id="PF15024"/>
    </source>
</evidence>
<keyword evidence="3" id="KW-1185">Reference proteome</keyword>
<dbReference type="Pfam" id="PF15024">
    <property type="entry name" value="Glyco_transf_18"/>
    <property type="match status" value="1"/>
</dbReference>
<sequence length="472" mass="55357">MKSSTILIFFFSQALFLFLSALTFRLYLSSKNNVKCSMSFLILTAPRQMEGNSFHYLGQTINSIAKLKQRLFNPCIIIFNSKGEAFKEEVEFMVQSSALDAHVTIYHKKKEWESYNFDNSQLSPKKKHQSNDFYDMIKIVNEQLRIKDNTPIAIMEDDFIMCEGAHYHFGRIFEKIHELESNGKDWVGFRFSFGLNGVLIQRKDLGFLLRFLEREAETDTPIDWLLEQYWHQLNHYGKMRFKERLFYIYRYQLMKHIGVTSSVGNERNIERNNLDFPNCMEPQTQSQLLVLFQVEGCPNSYFFPCNDTLVGPNTVTKRIPKSSLAFMLPYIDDEEYEFNHDTLRLPSFPSSNPIPLSELKKVRSVPCDAGESCSNCCERFDSVCDARFFSYINRCDELKRYAPNCVCTYERNPVLDSSSPLLDGEYCILGSRQSRFRCQNDMYGKRRLCPCFRDQQQQQQQNKKKNLDVQRA</sequence>
<dbReference type="GeneID" id="8848221"/>
<gene>
    <name evidence="2" type="ORF">NAEGRDRAFT_79719</name>
</gene>
<dbReference type="InterPro" id="IPR026116">
    <property type="entry name" value="GT18_cat"/>
</dbReference>
<dbReference type="OrthoDB" id="2113294at2759"/>
<dbReference type="EMBL" id="GG738868">
    <property type="protein sequence ID" value="EFC44418.1"/>
    <property type="molecule type" value="Genomic_DNA"/>
</dbReference>
<dbReference type="AlphaFoldDB" id="D2VF89"/>
<dbReference type="KEGG" id="ngr:NAEGRDRAFT_79719"/>
<dbReference type="UniPathway" id="UPA00378"/>
<dbReference type="VEuPathDB" id="AmoebaDB:NAEGRDRAFT_79719"/>
<organism evidence="3">
    <name type="scientific">Naegleria gruberi</name>
    <name type="common">Amoeba</name>
    <dbReference type="NCBI Taxonomy" id="5762"/>
    <lineage>
        <taxon>Eukaryota</taxon>
        <taxon>Discoba</taxon>
        <taxon>Heterolobosea</taxon>
        <taxon>Tetramitia</taxon>
        <taxon>Eutetramitia</taxon>
        <taxon>Vahlkampfiidae</taxon>
        <taxon>Naegleria</taxon>
    </lineage>
</organism>
<feature type="domain" description="Glycosyltransferase family 18 catalytic" evidence="1">
    <location>
        <begin position="355"/>
        <end position="451"/>
    </location>
</feature>